<dbReference type="Gene3D" id="3.10.28.10">
    <property type="entry name" value="Homing endonucleases"/>
    <property type="match status" value="3"/>
</dbReference>
<reference evidence="1 2" key="1">
    <citation type="submission" date="2016-02" db="EMBL/GenBank/DDBJ databases">
        <title>Genome analysis of coral dinoflagellate symbionts highlights evolutionary adaptations to a symbiotic lifestyle.</title>
        <authorList>
            <person name="Aranda M."/>
            <person name="Li Y."/>
            <person name="Liew Y.J."/>
            <person name="Baumgarten S."/>
            <person name="Simakov O."/>
            <person name="Wilson M."/>
            <person name="Piel J."/>
            <person name="Ashoor H."/>
            <person name="Bougouffa S."/>
            <person name="Bajic V.B."/>
            <person name="Ryu T."/>
            <person name="Ravasi T."/>
            <person name="Bayer T."/>
            <person name="Micklem G."/>
            <person name="Kim H."/>
            <person name="Bhak J."/>
            <person name="Lajeunesse T.C."/>
            <person name="Voolstra C.R."/>
        </authorList>
    </citation>
    <scope>NUCLEOTIDE SEQUENCE [LARGE SCALE GENOMIC DNA]</scope>
    <source>
        <strain evidence="1 2">CCMP2467</strain>
    </source>
</reference>
<dbReference type="OrthoDB" id="439133at2759"/>
<proteinExistence type="predicted"/>
<sequence length="749" mass="82068">MLLGEWTNLQPAIASREQGLVASATGAHAGLLGWLLRRDGCVSCRQDLSGCFLIVGQSFDQAEILMLFHETFGGSITRRGSGMGLRKPLLQWRAGGQSARTAAQLLAPHSIAKRRQLLLAAEWPEAKSDREDCKAELHALKKYDSAVAGPCSWEYFAGFFDAEGYIQQKCGGVSLVLQIKQKHPRVLECLREFLAQRLSKDTTVGKAGESAHALWICGLTPCKQILQHLLAVGLLCKAEQAKLVLGLMPETAAQVHAELGCLTGNQVFGKRLGAAGQERARKIAVLKAEHELLNVNHENQQCSAFHSTSRGSDEDADEDAHDRAVILLILRRQAAWAAGLLTPACWVRGSKTLVGPERLHADVRGSFCAEAFATSKEVQMDNKQLRVRLNKSAWPILKCFSAHGQTYSLPLRAESRDLRRLPPEPVLAYLAGFFDGDGCVTCKPNLSGCSLHVGQSFDKAEILMLFYESFGGSITLLFRGIGLQKPALRWVVHGKSARTVAQLLGPCSITKQKQLLLAAEWPDAKSRRQDCKAELRALKEYDSAVAGPCSWEYCAGFFDAEGYIKQQHAGASLELQIVQKHPRVLKCLHAFLAQGLSKDTTVGKAGESVHVLKIYGLTSCKQILQHLLAAGLLCKAEQATLVLGLTTETAARVHDELGRLTGNQMFGKRLGAAGQERARKIHATQAQATRLRKGGQLAEASAKLNEIEVLKAEHELLKAYYENQQLVEYLRRVQSLHNNLWEGPIAHGM</sequence>
<dbReference type="SUPFAM" id="SSF55608">
    <property type="entry name" value="Homing endonucleases"/>
    <property type="match status" value="2"/>
</dbReference>
<dbReference type="AlphaFoldDB" id="A0A1Q9DDU7"/>
<protein>
    <recommendedName>
        <fullName evidence="3">Homing endonuclease LAGLIDADG domain-containing protein</fullName>
    </recommendedName>
</protein>
<dbReference type="InterPro" id="IPR027434">
    <property type="entry name" value="Homing_endonucl"/>
</dbReference>
<evidence type="ECO:0000313" key="1">
    <source>
        <dbReference type="EMBL" id="OLP93322.1"/>
    </source>
</evidence>
<organism evidence="1 2">
    <name type="scientific">Symbiodinium microadriaticum</name>
    <name type="common">Dinoflagellate</name>
    <name type="synonym">Zooxanthella microadriatica</name>
    <dbReference type="NCBI Taxonomy" id="2951"/>
    <lineage>
        <taxon>Eukaryota</taxon>
        <taxon>Sar</taxon>
        <taxon>Alveolata</taxon>
        <taxon>Dinophyceae</taxon>
        <taxon>Suessiales</taxon>
        <taxon>Symbiodiniaceae</taxon>
        <taxon>Symbiodinium</taxon>
    </lineage>
</organism>
<dbReference type="EMBL" id="LSRX01000586">
    <property type="protein sequence ID" value="OLP93322.1"/>
    <property type="molecule type" value="Genomic_DNA"/>
</dbReference>
<accession>A0A1Q9DDU7</accession>
<name>A0A1Q9DDU7_SYMMI</name>
<evidence type="ECO:0000313" key="2">
    <source>
        <dbReference type="Proteomes" id="UP000186817"/>
    </source>
</evidence>
<keyword evidence="2" id="KW-1185">Reference proteome</keyword>
<gene>
    <name evidence="1" type="ORF">AK812_SmicGene24780</name>
</gene>
<evidence type="ECO:0008006" key="3">
    <source>
        <dbReference type="Google" id="ProtNLM"/>
    </source>
</evidence>
<dbReference type="Proteomes" id="UP000186817">
    <property type="component" value="Unassembled WGS sequence"/>
</dbReference>
<comment type="caution">
    <text evidence="1">The sequence shown here is derived from an EMBL/GenBank/DDBJ whole genome shotgun (WGS) entry which is preliminary data.</text>
</comment>